<comment type="caution">
    <text evidence="1">The sequence shown here is derived from an EMBL/GenBank/DDBJ whole genome shotgun (WGS) entry which is preliminary data.</text>
</comment>
<sequence>MPNKLVKEKKHFLVIWPTIRRDWVSTFYKLEDQFRFTFIPSTFPQEPNFADCFECRYWSEFSSVQQLLDEVKPDGVIFMSIESGLSMATNYLAQKRGIRTFILQHGIFTNYKDYRNREKLWRKNSLARETKDSQVQKGFSTLRFLKKSLIGTDRFKLLSIAIYTKLQQNVGPYWAAKHLPLSIKKANQYICYSPFNATIHRETDRVSEHEISYVGSHELMNYLKKEEPLTDKPFYLHIDQALAQNSFGEETVSREAMIGFYQKLNDYCLSQQASLYIKLHPESYKSDWLPKHDNIHYIRHVDNFNQIIQSALGCFGFYSTMVIPAVYWKPTILFKITYSGLQEELGKMGAAQILDFHDFQFSQFSFQKFENPQLIKTYFIQPEGVCEDSLANRLNEPT</sequence>
<dbReference type="EMBL" id="BNAG01000003">
    <property type="protein sequence ID" value="GHE68663.1"/>
    <property type="molecule type" value="Genomic_DNA"/>
</dbReference>
<evidence type="ECO:0000313" key="2">
    <source>
        <dbReference type="Proteomes" id="UP000658258"/>
    </source>
</evidence>
<reference evidence="2" key="1">
    <citation type="journal article" date="2019" name="Int. J. Syst. Evol. Microbiol.">
        <title>The Global Catalogue of Microorganisms (GCM) 10K type strain sequencing project: providing services to taxonomists for standard genome sequencing and annotation.</title>
        <authorList>
            <consortium name="The Broad Institute Genomics Platform"/>
            <consortium name="The Broad Institute Genome Sequencing Center for Infectious Disease"/>
            <person name="Wu L."/>
            <person name="Ma J."/>
        </authorList>
    </citation>
    <scope>NUCLEOTIDE SEQUENCE [LARGE SCALE GENOMIC DNA]</scope>
    <source>
        <strain evidence="2">CGMCC 1.15111</strain>
    </source>
</reference>
<keyword evidence="2" id="KW-1185">Reference proteome</keyword>
<organism evidence="1 2">
    <name type="scientific">Roseivirga thermotolerans</name>
    <dbReference type="NCBI Taxonomy" id="1758176"/>
    <lineage>
        <taxon>Bacteria</taxon>
        <taxon>Pseudomonadati</taxon>
        <taxon>Bacteroidota</taxon>
        <taxon>Cytophagia</taxon>
        <taxon>Cytophagales</taxon>
        <taxon>Roseivirgaceae</taxon>
        <taxon>Roseivirga</taxon>
    </lineage>
</organism>
<dbReference type="Pfam" id="PF07388">
    <property type="entry name" value="A-2_8-polyST"/>
    <property type="match status" value="1"/>
</dbReference>
<gene>
    <name evidence="1" type="ORF">GCM10011340_25600</name>
</gene>
<proteinExistence type="predicted"/>
<evidence type="ECO:0000313" key="1">
    <source>
        <dbReference type="EMBL" id="GHE68663.1"/>
    </source>
</evidence>
<accession>A0ABQ3I6J0</accession>
<name>A0ABQ3I6J0_9BACT</name>
<protein>
    <submittedName>
        <fullName evidence="1">Uncharacterized protein</fullName>
    </submittedName>
</protein>
<dbReference type="InterPro" id="IPR010866">
    <property type="entry name" value="A-2_8-polyST"/>
</dbReference>
<dbReference type="Proteomes" id="UP000658258">
    <property type="component" value="Unassembled WGS sequence"/>
</dbReference>
<dbReference type="RefSeq" id="WP_189630651.1">
    <property type="nucleotide sequence ID" value="NZ_BNAG01000003.1"/>
</dbReference>